<dbReference type="PANTHER" id="PTHR30055:SF235">
    <property type="entry name" value="TRANSCRIPTIONAL REGULATORY PROTEIN"/>
    <property type="match status" value="1"/>
</dbReference>
<protein>
    <submittedName>
        <fullName evidence="4">TetR/AcrR family transcriptional regulator</fullName>
    </submittedName>
</protein>
<dbReference type="RefSeq" id="WP_127955632.1">
    <property type="nucleotide sequence ID" value="NZ_RKLO01000007.1"/>
</dbReference>
<sequence>MNRPAKRTGRRPGPNTTRALIEDTAREQFARLGYDRTSMRQIAIEAGVDPALVSHYFGSKLDLFLAVVELPIDPSELIDHVTSGEPDSAGVRLATVVLDILDDEVRRRPIVGMIRAATSEPEAARLVREFLTRNLVVPIAERLDADHADYRAGLVMSQTIGLTLARYIVGIEPLASHPRELVAADLGATLQRYLLGELSHPPIDQEGADHELAPRRVRHDLPARPADVGHPAP</sequence>
<accession>A0A3S3BFR8</accession>
<feature type="domain" description="HTH tetR-type" evidence="3">
    <location>
        <begin position="15"/>
        <end position="75"/>
    </location>
</feature>
<evidence type="ECO:0000313" key="4">
    <source>
        <dbReference type="EMBL" id="RVW00146.1"/>
    </source>
</evidence>
<dbReference type="InterPro" id="IPR009057">
    <property type="entry name" value="Homeodomain-like_sf"/>
</dbReference>
<evidence type="ECO:0000259" key="3">
    <source>
        <dbReference type="PROSITE" id="PS50977"/>
    </source>
</evidence>
<dbReference type="Pfam" id="PF00440">
    <property type="entry name" value="TetR_N"/>
    <property type="match status" value="1"/>
</dbReference>
<evidence type="ECO:0000256" key="2">
    <source>
        <dbReference type="PROSITE-ProRule" id="PRU00335"/>
    </source>
</evidence>
<reference evidence="4 5" key="1">
    <citation type="submission" date="2018-11" db="EMBL/GenBank/DDBJ databases">
        <title>Rhodococcus spongicola sp. nov. and Rhodococcus xishaensis sp. nov. from marine sponges.</title>
        <authorList>
            <person name="Li L."/>
            <person name="Lin H.W."/>
        </authorList>
    </citation>
    <scope>NUCLEOTIDE SEQUENCE [LARGE SCALE GENOMIC DNA]</scope>
    <source>
        <strain evidence="4 5">LHW51113</strain>
    </source>
</reference>
<dbReference type="Gene3D" id="1.10.357.10">
    <property type="entry name" value="Tetracycline Repressor, domain 2"/>
    <property type="match status" value="1"/>
</dbReference>
<comment type="caution">
    <text evidence="4">The sequence shown here is derived from an EMBL/GenBank/DDBJ whole genome shotgun (WGS) entry which is preliminary data.</text>
</comment>
<dbReference type="Pfam" id="PF17920">
    <property type="entry name" value="TetR_C_16"/>
    <property type="match status" value="1"/>
</dbReference>
<dbReference type="PANTHER" id="PTHR30055">
    <property type="entry name" value="HTH-TYPE TRANSCRIPTIONAL REGULATOR RUTR"/>
    <property type="match status" value="1"/>
</dbReference>
<keyword evidence="5" id="KW-1185">Reference proteome</keyword>
<proteinExistence type="predicted"/>
<organism evidence="4 5">
    <name type="scientific">Rhodococcus xishaensis</name>
    <dbReference type="NCBI Taxonomy" id="2487364"/>
    <lineage>
        <taxon>Bacteria</taxon>
        <taxon>Bacillati</taxon>
        <taxon>Actinomycetota</taxon>
        <taxon>Actinomycetes</taxon>
        <taxon>Mycobacteriales</taxon>
        <taxon>Nocardiaceae</taxon>
        <taxon>Rhodococcus</taxon>
    </lineage>
</organism>
<gene>
    <name evidence="4" type="ORF">EGT50_16005</name>
</gene>
<dbReference type="InterPro" id="IPR050109">
    <property type="entry name" value="HTH-type_TetR-like_transc_reg"/>
</dbReference>
<dbReference type="SUPFAM" id="SSF46689">
    <property type="entry name" value="Homeodomain-like"/>
    <property type="match status" value="1"/>
</dbReference>
<dbReference type="OrthoDB" id="3210235at2"/>
<dbReference type="AlphaFoldDB" id="A0A3S3BFR8"/>
<dbReference type="SUPFAM" id="SSF48498">
    <property type="entry name" value="Tetracyclin repressor-like, C-terminal domain"/>
    <property type="match status" value="1"/>
</dbReference>
<evidence type="ECO:0000256" key="1">
    <source>
        <dbReference type="ARBA" id="ARBA00023125"/>
    </source>
</evidence>
<evidence type="ECO:0000313" key="5">
    <source>
        <dbReference type="Proteomes" id="UP000283479"/>
    </source>
</evidence>
<dbReference type="PROSITE" id="PS50977">
    <property type="entry name" value="HTH_TETR_2"/>
    <property type="match status" value="1"/>
</dbReference>
<dbReference type="EMBL" id="RKLO01000007">
    <property type="protein sequence ID" value="RVW00146.1"/>
    <property type="molecule type" value="Genomic_DNA"/>
</dbReference>
<name>A0A3S3BFR8_9NOCA</name>
<dbReference type="GO" id="GO:0000976">
    <property type="term" value="F:transcription cis-regulatory region binding"/>
    <property type="evidence" value="ECO:0007669"/>
    <property type="project" value="TreeGrafter"/>
</dbReference>
<dbReference type="InterPro" id="IPR041678">
    <property type="entry name" value="TetR_C_16"/>
</dbReference>
<dbReference type="GO" id="GO:0003700">
    <property type="term" value="F:DNA-binding transcription factor activity"/>
    <property type="evidence" value="ECO:0007669"/>
    <property type="project" value="TreeGrafter"/>
</dbReference>
<feature type="DNA-binding region" description="H-T-H motif" evidence="2">
    <location>
        <begin position="38"/>
        <end position="57"/>
    </location>
</feature>
<dbReference type="InterPro" id="IPR001647">
    <property type="entry name" value="HTH_TetR"/>
</dbReference>
<dbReference type="InterPro" id="IPR036271">
    <property type="entry name" value="Tet_transcr_reg_TetR-rel_C_sf"/>
</dbReference>
<dbReference type="Gene3D" id="1.10.10.60">
    <property type="entry name" value="Homeodomain-like"/>
    <property type="match status" value="1"/>
</dbReference>
<keyword evidence="1 2" id="KW-0238">DNA-binding</keyword>
<dbReference type="Proteomes" id="UP000283479">
    <property type="component" value="Unassembled WGS sequence"/>
</dbReference>